<keyword evidence="9" id="KW-0456">Lyase</keyword>
<dbReference type="Gene3D" id="1.10.12.10">
    <property type="entry name" value="Lyase 2-enoyl-coa Hydratase, Chain A, domain 2"/>
    <property type="match status" value="1"/>
</dbReference>
<comment type="subcellular location">
    <subcellularLocation>
        <location evidence="1">Peroxisome</location>
    </subcellularLocation>
</comment>
<dbReference type="AlphaFoldDB" id="A0A095VUY0"/>
<evidence type="ECO:0000256" key="6">
    <source>
        <dbReference type="ARBA" id="ARBA00023098"/>
    </source>
</evidence>
<keyword evidence="8" id="KW-0413">Isomerase</keyword>
<proteinExistence type="inferred from homology"/>
<organism evidence="9 10">
    <name type="scientific">Pseudohaliea rubra DSM 19751</name>
    <dbReference type="NCBI Taxonomy" id="1265313"/>
    <lineage>
        <taxon>Bacteria</taxon>
        <taxon>Pseudomonadati</taxon>
        <taxon>Pseudomonadota</taxon>
        <taxon>Gammaproteobacteria</taxon>
        <taxon>Cellvibrionales</taxon>
        <taxon>Halieaceae</taxon>
        <taxon>Pseudohaliea</taxon>
    </lineage>
</organism>
<keyword evidence="10" id="KW-1185">Reference proteome</keyword>
<dbReference type="InterPro" id="IPR014748">
    <property type="entry name" value="Enoyl-CoA_hydra_C"/>
</dbReference>
<dbReference type="InterPro" id="IPR045002">
    <property type="entry name" value="Ech1-like"/>
</dbReference>
<dbReference type="UniPathway" id="UPA00659"/>
<protein>
    <submittedName>
        <fullName evidence="9">Enoyl-CoA hydratase</fullName>
        <ecNumber evidence="9">4.2.1.17</ecNumber>
    </submittedName>
</protein>
<dbReference type="EC" id="4.2.1.17" evidence="9"/>
<keyword evidence="5" id="KW-0007">Acetylation</keyword>
<dbReference type="STRING" id="1265313.HRUBRA_00337"/>
<sequence>MTPCFETLSLTVDAHVATVTLNRPDKANSMNAIMWQELQACFEWLDESDAVRAVVLAGEGRHFCAGLDLGMFEGLHGASGDPARRGEAFRRNVLRMQDNLTALERCRKPVLAAIHSTCIGGGIDLVCCADMRYAAEDAWFAVREVDIGMVADVGTLQRLPKLIPDGIARELAYTGRSMDAKEAKAVGFVNQVFENRDVMLQEVTDLARSIAAKSPLVVRGSKEMLLYTRDHSVAEGLNYIATWNAGMMSLRDLEEGISAQAEKRSASYED</sequence>
<dbReference type="Proteomes" id="UP000029640">
    <property type="component" value="Unassembled WGS sequence"/>
</dbReference>
<comment type="caution">
    <text evidence="9">The sequence shown here is derived from an EMBL/GenBank/DDBJ whole genome shotgun (WGS) entry which is preliminary data.</text>
</comment>
<evidence type="ECO:0000256" key="2">
    <source>
        <dbReference type="ARBA" id="ARBA00005005"/>
    </source>
</evidence>
<dbReference type="InterPro" id="IPR029045">
    <property type="entry name" value="ClpP/crotonase-like_dom_sf"/>
</dbReference>
<dbReference type="GO" id="GO:0016853">
    <property type="term" value="F:isomerase activity"/>
    <property type="evidence" value="ECO:0007669"/>
    <property type="project" value="UniProtKB-KW"/>
</dbReference>
<keyword evidence="7" id="KW-0576">Peroxisome</keyword>
<dbReference type="GO" id="GO:0004300">
    <property type="term" value="F:enoyl-CoA hydratase activity"/>
    <property type="evidence" value="ECO:0007669"/>
    <property type="project" value="UniProtKB-EC"/>
</dbReference>
<dbReference type="Pfam" id="PF00378">
    <property type="entry name" value="ECH_1"/>
    <property type="match status" value="1"/>
</dbReference>
<keyword evidence="6" id="KW-0443">Lipid metabolism</keyword>
<dbReference type="GO" id="GO:0006635">
    <property type="term" value="P:fatty acid beta-oxidation"/>
    <property type="evidence" value="ECO:0007669"/>
    <property type="project" value="UniProtKB-UniPathway"/>
</dbReference>
<dbReference type="HOGENOM" id="CLU_009834_7_0_6"/>
<evidence type="ECO:0000256" key="4">
    <source>
        <dbReference type="ARBA" id="ARBA00022832"/>
    </source>
</evidence>
<reference evidence="9 10" key="1">
    <citation type="journal article" date="2014" name="Genome Announc.">
        <title>Genome Sequence of Gammaproteobacterial Pseudohaliea rubra Type Strain DSM 19751, Isolated from Coastal Seawater of the Mediterranean Sea.</title>
        <authorList>
            <person name="Spring S."/>
            <person name="Fiebig A."/>
            <person name="Riedel T."/>
            <person name="Goker M."/>
            <person name="Klenk H.P."/>
        </authorList>
    </citation>
    <scope>NUCLEOTIDE SEQUENCE [LARGE SCALE GENOMIC DNA]</scope>
    <source>
        <strain evidence="9 10">DSM 19751</strain>
    </source>
</reference>
<accession>A0A095VUY0</accession>
<comment type="pathway">
    <text evidence="2">Lipid metabolism; fatty acid beta-oxidation.</text>
</comment>
<dbReference type="FunFam" id="3.90.226.10:FF:000024">
    <property type="entry name" value="Delta3,5-delta2,4-dienoyl-CoA isomerase"/>
    <property type="match status" value="1"/>
</dbReference>
<dbReference type="RefSeq" id="WP_035514405.1">
    <property type="nucleotide sequence ID" value="NZ_KN234748.1"/>
</dbReference>
<evidence type="ECO:0000256" key="1">
    <source>
        <dbReference type="ARBA" id="ARBA00004275"/>
    </source>
</evidence>
<dbReference type="GO" id="GO:0005737">
    <property type="term" value="C:cytoplasm"/>
    <property type="evidence" value="ECO:0007669"/>
    <property type="project" value="UniProtKB-ARBA"/>
</dbReference>
<evidence type="ECO:0000256" key="3">
    <source>
        <dbReference type="ARBA" id="ARBA00005254"/>
    </source>
</evidence>
<dbReference type="EMBL" id="AUVB01000012">
    <property type="protein sequence ID" value="KGE05135.1"/>
    <property type="molecule type" value="Genomic_DNA"/>
</dbReference>
<dbReference type="eggNOG" id="COG1024">
    <property type="taxonomic scope" value="Bacteria"/>
</dbReference>
<name>A0A095VUY0_9GAMM</name>
<dbReference type="NCBIfam" id="NF004794">
    <property type="entry name" value="PRK06142.1"/>
    <property type="match status" value="1"/>
</dbReference>
<evidence type="ECO:0000256" key="7">
    <source>
        <dbReference type="ARBA" id="ARBA00023140"/>
    </source>
</evidence>
<dbReference type="Gene3D" id="3.90.226.10">
    <property type="entry name" value="2-enoyl-CoA Hydratase, Chain A, domain 1"/>
    <property type="match status" value="1"/>
</dbReference>
<dbReference type="CDD" id="cd06558">
    <property type="entry name" value="crotonase-like"/>
    <property type="match status" value="1"/>
</dbReference>
<dbReference type="FunFam" id="1.10.12.10:FF:000004">
    <property type="entry name" value="Delta3,5-delta2,4-dienoyl-CoA isomerase"/>
    <property type="match status" value="1"/>
</dbReference>
<comment type="similarity">
    <text evidence="3">Belongs to the enoyl-CoA hydratase/isomerase family.</text>
</comment>
<dbReference type="SUPFAM" id="SSF52096">
    <property type="entry name" value="ClpP/crotonase"/>
    <property type="match status" value="1"/>
</dbReference>
<evidence type="ECO:0000313" key="9">
    <source>
        <dbReference type="EMBL" id="KGE05135.1"/>
    </source>
</evidence>
<keyword evidence="4" id="KW-0276">Fatty acid metabolism</keyword>
<evidence type="ECO:0000256" key="5">
    <source>
        <dbReference type="ARBA" id="ARBA00022990"/>
    </source>
</evidence>
<dbReference type="InterPro" id="IPR001753">
    <property type="entry name" value="Enoyl-CoA_hydra/iso"/>
</dbReference>
<gene>
    <name evidence="9" type="ORF">HRUBRA_00337</name>
</gene>
<evidence type="ECO:0000313" key="10">
    <source>
        <dbReference type="Proteomes" id="UP000029640"/>
    </source>
</evidence>
<evidence type="ECO:0000256" key="8">
    <source>
        <dbReference type="ARBA" id="ARBA00023235"/>
    </source>
</evidence>
<dbReference type="PANTHER" id="PTHR43149">
    <property type="entry name" value="ENOYL-COA HYDRATASE"/>
    <property type="match status" value="1"/>
</dbReference>
<dbReference type="OrthoDB" id="4608673at2"/>